<proteinExistence type="inferred from homology"/>
<dbReference type="InterPro" id="IPR000323">
    <property type="entry name" value="Cu2_ascorb_mOase_N"/>
</dbReference>
<protein>
    <submittedName>
        <fullName evidence="6">DBH-like monooxygenase protein 2</fullName>
    </submittedName>
</protein>
<sequence length="651" mass="74048">MKFQDFSLKFHFIRPYFILFILAICINGLLAQSSLPSSFQRVLNVDQNVSLVLRWSLDREARLIVLNVEAQTNGYIALGLTKRGFLEGADVIILGVDNNGAPYLHDMYGVDNSTIGQDATQDWRLLSAERSAERINMTIQRVLDTCDYQDMAFNQSLIKLVWDYGNNHSIPSQLDLKGEIPVYFWDPAEYSISNVQDIQRWRISRTFRIPPRHTSYWCTIHKRGPLMRSKHHTVAMTPYFRDDESRKHVHHQLMYRCSAPPGVEPSLIFERFINHPGEECYVKDEIQLPSVLCREVVHSWGLGGEGAILPDDLGIPVGDTLNEYYMLESHYDNPEVRSDLVVENGVDFQSTPHLRPTDSGIIFVGHGILGTFVMPPKTASFEVVGQCSSQCTKQMLPVTGMQIRAASLHSHLAGRKMRLRHFRGNRELPWIIYNDNIDFAHQQMRNLPTPRTVLPGDHLVLHCDYDNTWKNDSTISGFSTRDEMCMSFLLVDKRLPYTYCGSEYKVESTMSRFGIRNMTWELERHQRVVNSAVNQSIVGLTVSEVVGNFSAWSQQEKDELEREQMYGALAYVGLQLEALSGNILQIPVLPQANPTRQSLVSPGTLSTVRFPSVEVVYTPPTCNRPESGGNGTISNPMTNLRPNFLRTFRLG</sequence>
<dbReference type="AlphaFoldDB" id="A0A1D2NJY8"/>
<dbReference type="STRING" id="48709.A0A1D2NJY8"/>
<dbReference type="InterPro" id="IPR014784">
    <property type="entry name" value="Cu2_ascorb_mOase-like_C"/>
</dbReference>
<evidence type="ECO:0000256" key="4">
    <source>
        <dbReference type="SAM" id="Phobius"/>
    </source>
</evidence>
<dbReference type="SMART" id="SM00664">
    <property type="entry name" value="DoH"/>
    <property type="match status" value="1"/>
</dbReference>
<gene>
    <name evidence="6" type="ORF">Ocin01_01095</name>
</gene>
<dbReference type="OrthoDB" id="19261at2759"/>
<evidence type="ECO:0000313" key="7">
    <source>
        <dbReference type="Proteomes" id="UP000094527"/>
    </source>
</evidence>
<keyword evidence="4" id="KW-1133">Transmembrane helix</keyword>
<accession>A0A1D2NJY8</accession>
<keyword evidence="3" id="KW-0325">Glycoprotein</keyword>
<dbReference type="GO" id="GO:0004500">
    <property type="term" value="F:dopamine beta-monooxygenase activity"/>
    <property type="evidence" value="ECO:0007669"/>
    <property type="project" value="InterPro"/>
</dbReference>
<dbReference type="Gene3D" id="2.60.120.310">
    <property type="entry name" value="Copper type II, ascorbate-dependent monooxygenase, N-terminal domain"/>
    <property type="match status" value="1"/>
</dbReference>
<dbReference type="InterPro" id="IPR024548">
    <property type="entry name" value="Cu2_monoox_C"/>
</dbReference>
<keyword evidence="6" id="KW-0503">Monooxygenase</keyword>
<dbReference type="Pfam" id="PF01082">
    <property type="entry name" value="Cu2_monooxygen"/>
    <property type="match status" value="1"/>
</dbReference>
<keyword evidence="2" id="KW-1015">Disulfide bond</keyword>
<comment type="similarity">
    <text evidence="1">Belongs to the copper type II ascorbate-dependent monooxygenase family.</text>
</comment>
<name>A0A1D2NJY8_ORCCI</name>
<feature type="transmembrane region" description="Helical" evidence="4">
    <location>
        <begin position="12"/>
        <end position="31"/>
    </location>
</feature>
<dbReference type="InterPro" id="IPR036939">
    <property type="entry name" value="Cu2_ascorb_mOase_N_sf"/>
</dbReference>
<dbReference type="FunFam" id="2.60.120.230:FF:000001">
    <property type="entry name" value="Monooxygenase, DBH-like 1"/>
    <property type="match status" value="1"/>
</dbReference>
<dbReference type="PANTHER" id="PTHR10157">
    <property type="entry name" value="DOPAMINE BETA HYDROXYLASE RELATED"/>
    <property type="match status" value="1"/>
</dbReference>
<feature type="domain" description="DOMON" evidence="5">
    <location>
        <begin position="49"/>
        <end position="165"/>
    </location>
</feature>
<dbReference type="PRINTS" id="PR00767">
    <property type="entry name" value="DBMONOXGNASE"/>
</dbReference>
<evidence type="ECO:0000256" key="1">
    <source>
        <dbReference type="ARBA" id="ARBA00010676"/>
    </source>
</evidence>
<keyword evidence="6" id="KW-0560">Oxidoreductase</keyword>
<dbReference type="SUPFAM" id="SSF49742">
    <property type="entry name" value="PHM/PNGase F"/>
    <property type="match status" value="2"/>
</dbReference>
<evidence type="ECO:0000313" key="6">
    <source>
        <dbReference type="EMBL" id="ODN05532.1"/>
    </source>
</evidence>
<dbReference type="Gene3D" id="2.60.120.230">
    <property type="match status" value="1"/>
</dbReference>
<dbReference type="CDD" id="cd09631">
    <property type="entry name" value="DOMON_DOH"/>
    <property type="match status" value="1"/>
</dbReference>
<dbReference type="InterPro" id="IPR008977">
    <property type="entry name" value="PHM/PNGase_F_dom_sf"/>
</dbReference>
<dbReference type="InterPro" id="IPR000945">
    <property type="entry name" value="DBH-like"/>
</dbReference>
<dbReference type="PANTHER" id="PTHR10157:SF23">
    <property type="entry name" value="MOXD1 HOMOLOG 1"/>
    <property type="match status" value="1"/>
</dbReference>
<reference evidence="6 7" key="1">
    <citation type="journal article" date="2016" name="Genome Biol. Evol.">
        <title>Gene Family Evolution Reflects Adaptation to Soil Environmental Stressors in the Genome of the Collembolan Orchesella cincta.</title>
        <authorList>
            <person name="Faddeeva-Vakhrusheva A."/>
            <person name="Derks M.F."/>
            <person name="Anvar S.Y."/>
            <person name="Agamennone V."/>
            <person name="Suring W."/>
            <person name="Smit S."/>
            <person name="van Straalen N.M."/>
            <person name="Roelofs D."/>
        </authorList>
    </citation>
    <scope>NUCLEOTIDE SEQUENCE [LARGE SCALE GENOMIC DNA]</scope>
    <source>
        <tissue evidence="6">Mixed pool</tissue>
    </source>
</reference>
<evidence type="ECO:0000256" key="3">
    <source>
        <dbReference type="ARBA" id="ARBA00023180"/>
    </source>
</evidence>
<dbReference type="InterPro" id="IPR005018">
    <property type="entry name" value="DOMON_domain"/>
</dbReference>
<organism evidence="6 7">
    <name type="scientific">Orchesella cincta</name>
    <name type="common">Springtail</name>
    <name type="synonym">Podura cincta</name>
    <dbReference type="NCBI Taxonomy" id="48709"/>
    <lineage>
        <taxon>Eukaryota</taxon>
        <taxon>Metazoa</taxon>
        <taxon>Ecdysozoa</taxon>
        <taxon>Arthropoda</taxon>
        <taxon>Hexapoda</taxon>
        <taxon>Collembola</taxon>
        <taxon>Entomobryomorpha</taxon>
        <taxon>Entomobryoidea</taxon>
        <taxon>Orchesellidae</taxon>
        <taxon>Orchesellinae</taxon>
        <taxon>Orchesella</taxon>
    </lineage>
</organism>
<evidence type="ECO:0000259" key="5">
    <source>
        <dbReference type="PROSITE" id="PS50836"/>
    </source>
</evidence>
<dbReference type="Pfam" id="PF03351">
    <property type="entry name" value="DOMON"/>
    <property type="match status" value="1"/>
</dbReference>
<comment type="caution">
    <text evidence="6">The sequence shown here is derived from an EMBL/GenBank/DDBJ whole genome shotgun (WGS) entry which is preliminary data.</text>
</comment>
<keyword evidence="7" id="KW-1185">Reference proteome</keyword>
<dbReference type="PROSITE" id="PS50836">
    <property type="entry name" value="DOMON"/>
    <property type="match status" value="1"/>
</dbReference>
<keyword evidence="4" id="KW-0812">Transmembrane</keyword>
<dbReference type="Pfam" id="PF03712">
    <property type="entry name" value="Cu2_monoox_C"/>
    <property type="match status" value="1"/>
</dbReference>
<evidence type="ECO:0000256" key="2">
    <source>
        <dbReference type="ARBA" id="ARBA00023157"/>
    </source>
</evidence>
<dbReference type="InterPro" id="IPR045266">
    <property type="entry name" value="DOH_DOMON"/>
</dbReference>
<keyword evidence="4" id="KW-0472">Membrane</keyword>
<dbReference type="InterPro" id="IPR028460">
    <property type="entry name" value="Tbh/DBH"/>
</dbReference>
<dbReference type="Proteomes" id="UP000094527">
    <property type="component" value="Unassembled WGS sequence"/>
</dbReference>
<dbReference type="EMBL" id="LJIJ01000021">
    <property type="protein sequence ID" value="ODN05532.1"/>
    <property type="molecule type" value="Genomic_DNA"/>
</dbReference>
<dbReference type="GO" id="GO:0005507">
    <property type="term" value="F:copper ion binding"/>
    <property type="evidence" value="ECO:0007669"/>
    <property type="project" value="InterPro"/>
</dbReference>